<sequence>MRATLLTWVCTAFNCDMFTASVGITPAATLVIWRSLPAVPTDTVLARVATELAPRATELSATALAPAPRATALLPEASELAPMAVVGSAVAWAW</sequence>
<evidence type="ECO:0000313" key="1">
    <source>
        <dbReference type="EMBL" id="CAJ0809165.1"/>
    </source>
</evidence>
<gene>
    <name evidence="1" type="ORF">LMG19083_04865</name>
</gene>
<keyword evidence="2" id="KW-1185">Reference proteome</keyword>
<evidence type="ECO:0000313" key="2">
    <source>
        <dbReference type="Proteomes" id="UP001189813"/>
    </source>
</evidence>
<evidence type="ECO:0008006" key="3">
    <source>
        <dbReference type="Google" id="ProtNLM"/>
    </source>
</evidence>
<dbReference type="EMBL" id="CATZBU010000024">
    <property type="protein sequence ID" value="CAJ0809165.1"/>
    <property type="molecule type" value="Genomic_DNA"/>
</dbReference>
<protein>
    <recommendedName>
        <fullName evidence="3">Secreted protein</fullName>
    </recommendedName>
</protein>
<comment type="caution">
    <text evidence="1">The sequence shown here is derived from an EMBL/GenBank/DDBJ whole genome shotgun (WGS) entry which is preliminary data.</text>
</comment>
<name>A0ABN9JHE5_9RALS</name>
<proteinExistence type="predicted"/>
<reference evidence="1 2" key="1">
    <citation type="submission" date="2023-07" db="EMBL/GenBank/DDBJ databases">
        <authorList>
            <person name="Peeters C."/>
        </authorList>
    </citation>
    <scope>NUCLEOTIDE SEQUENCE [LARGE SCALE GENOMIC DNA]</scope>
    <source>
        <strain evidence="1 2">LMG 19083</strain>
    </source>
</reference>
<organism evidence="1 2">
    <name type="scientific">Ralstonia psammae</name>
    <dbReference type="NCBI Taxonomy" id="3058598"/>
    <lineage>
        <taxon>Bacteria</taxon>
        <taxon>Pseudomonadati</taxon>
        <taxon>Pseudomonadota</taxon>
        <taxon>Betaproteobacteria</taxon>
        <taxon>Burkholderiales</taxon>
        <taxon>Burkholderiaceae</taxon>
        <taxon>Ralstonia</taxon>
    </lineage>
</organism>
<accession>A0ABN9JHE5</accession>
<dbReference type="Proteomes" id="UP001189813">
    <property type="component" value="Unassembled WGS sequence"/>
</dbReference>